<dbReference type="PRINTS" id="PR00081">
    <property type="entry name" value="GDHRDH"/>
</dbReference>
<organism evidence="1 2">
    <name type="scientific">Monoraphidium neglectum</name>
    <dbReference type="NCBI Taxonomy" id="145388"/>
    <lineage>
        <taxon>Eukaryota</taxon>
        <taxon>Viridiplantae</taxon>
        <taxon>Chlorophyta</taxon>
        <taxon>core chlorophytes</taxon>
        <taxon>Chlorophyceae</taxon>
        <taxon>CS clade</taxon>
        <taxon>Sphaeropleales</taxon>
        <taxon>Selenastraceae</taxon>
        <taxon>Monoraphidium</taxon>
    </lineage>
</organism>
<evidence type="ECO:0000313" key="1">
    <source>
        <dbReference type="EMBL" id="KIY97473.1"/>
    </source>
</evidence>
<dbReference type="STRING" id="145388.A0A0D2KPB4"/>
<dbReference type="Pfam" id="PF00106">
    <property type="entry name" value="adh_short"/>
    <property type="match status" value="1"/>
</dbReference>
<reference evidence="1 2" key="1">
    <citation type="journal article" date="2013" name="BMC Genomics">
        <title>Reconstruction of the lipid metabolism for the microalga Monoraphidium neglectum from its genome sequence reveals characteristics suitable for biofuel production.</title>
        <authorList>
            <person name="Bogen C."/>
            <person name="Al-Dilaimi A."/>
            <person name="Albersmeier A."/>
            <person name="Wichmann J."/>
            <person name="Grundmann M."/>
            <person name="Rupp O."/>
            <person name="Lauersen K.J."/>
            <person name="Blifernez-Klassen O."/>
            <person name="Kalinowski J."/>
            <person name="Goesmann A."/>
            <person name="Mussgnug J.H."/>
            <person name="Kruse O."/>
        </authorList>
    </citation>
    <scope>NUCLEOTIDE SEQUENCE [LARGE SCALE GENOMIC DNA]</scope>
    <source>
        <strain evidence="1 2">SAG 48.87</strain>
    </source>
</reference>
<keyword evidence="2" id="KW-1185">Reference proteome</keyword>
<dbReference type="OrthoDB" id="37659at2759"/>
<proteinExistence type="predicted"/>
<accession>A0A0D2KPB4</accession>
<dbReference type="EMBL" id="KK102555">
    <property type="protein sequence ID" value="KIY97473.1"/>
    <property type="molecule type" value="Genomic_DNA"/>
</dbReference>
<dbReference type="PANTHER" id="PTHR43550">
    <property type="entry name" value="3-KETODIHYDROSPHINGOSINE REDUCTASE"/>
    <property type="match status" value="1"/>
</dbReference>
<sequence length="212" mass="21221">MAPLVLSERYSKYFRGKHVLITGASEGVGAEIAKMLAAAGARATLVARTESKLRAIEAACEEARGQAADATGGAAGGAGRVAFSAPADVTDEPALAAAVAAGVEALGPVDMLITCAGAAECSYFHASDTAAFRFMMDLNYMGVVHAVRAVLPGMLRRKEGHLVAVASTLSLMGGRRAGRASAAGPLRPGLCGRASAGGPLQAGAQAARGAGR</sequence>
<dbReference type="Proteomes" id="UP000054498">
    <property type="component" value="Unassembled WGS sequence"/>
</dbReference>
<dbReference type="PANTHER" id="PTHR43550:SF3">
    <property type="entry name" value="3-KETODIHYDROSPHINGOSINE REDUCTASE"/>
    <property type="match status" value="1"/>
</dbReference>
<protein>
    <submittedName>
        <fullName evidence="1">Putative oxidoreductase</fullName>
    </submittedName>
</protein>
<gene>
    <name evidence="1" type="ORF">MNEG_10489</name>
</gene>
<dbReference type="KEGG" id="mng:MNEG_10489"/>
<name>A0A0D2KPB4_9CHLO</name>
<evidence type="ECO:0000313" key="2">
    <source>
        <dbReference type="Proteomes" id="UP000054498"/>
    </source>
</evidence>
<dbReference type="GO" id="GO:0047560">
    <property type="term" value="F:3-dehydrosphinganine reductase activity"/>
    <property type="evidence" value="ECO:0007669"/>
    <property type="project" value="TreeGrafter"/>
</dbReference>
<dbReference type="AlphaFoldDB" id="A0A0D2KPB4"/>
<dbReference type="SUPFAM" id="SSF51735">
    <property type="entry name" value="NAD(P)-binding Rossmann-fold domains"/>
    <property type="match status" value="1"/>
</dbReference>
<dbReference type="GO" id="GO:0006666">
    <property type="term" value="P:3-keto-sphinganine metabolic process"/>
    <property type="evidence" value="ECO:0007669"/>
    <property type="project" value="TreeGrafter"/>
</dbReference>
<dbReference type="InterPro" id="IPR036291">
    <property type="entry name" value="NAD(P)-bd_dom_sf"/>
</dbReference>
<dbReference type="Gene3D" id="3.40.50.720">
    <property type="entry name" value="NAD(P)-binding Rossmann-like Domain"/>
    <property type="match status" value="1"/>
</dbReference>
<dbReference type="RefSeq" id="XP_013896493.1">
    <property type="nucleotide sequence ID" value="XM_014041039.1"/>
</dbReference>
<dbReference type="GeneID" id="25727656"/>
<dbReference type="GO" id="GO:0030148">
    <property type="term" value="P:sphingolipid biosynthetic process"/>
    <property type="evidence" value="ECO:0007669"/>
    <property type="project" value="TreeGrafter"/>
</dbReference>
<dbReference type="GO" id="GO:0005789">
    <property type="term" value="C:endoplasmic reticulum membrane"/>
    <property type="evidence" value="ECO:0007669"/>
    <property type="project" value="TreeGrafter"/>
</dbReference>
<dbReference type="InterPro" id="IPR002347">
    <property type="entry name" value="SDR_fam"/>
</dbReference>